<proteinExistence type="predicted"/>
<dbReference type="PaxDb" id="4081-Solyc10g039220.1.1"/>
<evidence type="ECO:0000313" key="2">
    <source>
        <dbReference type="Proteomes" id="UP000004994"/>
    </source>
</evidence>
<sequence length="60" mass="6937">MKVFTFGWRLKISLMKTLYSCLKASYPLCHFQIDNNDASIFQSDLFFLHPVALKSKKAHG</sequence>
<dbReference type="InParanoid" id="A0A3Q7J9B6"/>
<name>A0A3Q7J9B6_SOLLC</name>
<dbReference type="Proteomes" id="UP000004994">
    <property type="component" value="Chromosome 10"/>
</dbReference>
<reference evidence="1" key="2">
    <citation type="submission" date="2019-01" db="UniProtKB">
        <authorList>
            <consortium name="EnsemblPlants"/>
        </authorList>
    </citation>
    <scope>IDENTIFICATION</scope>
    <source>
        <strain evidence="1">cv. Heinz 1706</strain>
    </source>
</reference>
<organism evidence="1">
    <name type="scientific">Solanum lycopersicum</name>
    <name type="common">Tomato</name>
    <name type="synonym">Lycopersicon esculentum</name>
    <dbReference type="NCBI Taxonomy" id="4081"/>
    <lineage>
        <taxon>Eukaryota</taxon>
        <taxon>Viridiplantae</taxon>
        <taxon>Streptophyta</taxon>
        <taxon>Embryophyta</taxon>
        <taxon>Tracheophyta</taxon>
        <taxon>Spermatophyta</taxon>
        <taxon>Magnoliopsida</taxon>
        <taxon>eudicotyledons</taxon>
        <taxon>Gunneridae</taxon>
        <taxon>Pentapetalae</taxon>
        <taxon>asterids</taxon>
        <taxon>lamiids</taxon>
        <taxon>Solanales</taxon>
        <taxon>Solanaceae</taxon>
        <taxon>Solanoideae</taxon>
        <taxon>Solaneae</taxon>
        <taxon>Solanum</taxon>
        <taxon>Solanum subgen. Lycopersicon</taxon>
    </lineage>
</organism>
<protein>
    <submittedName>
        <fullName evidence="1">Uncharacterized protein</fullName>
    </submittedName>
</protein>
<dbReference type="AlphaFoldDB" id="A0A3Q7J9B6"/>
<accession>A0A3Q7J9B6</accession>
<dbReference type="Gramene" id="Solyc10g039220.1.1">
    <property type="protein sequence ID" value="Solyc10g039220.1.1.1"/>
    <property type="gene ID" value="Solyc10g039220.1"/>
</dbReference>
<dbReference type="EnsemblPlants" id="Solyc10g039220.1.1">
    <property type="protein sequence ID" value="Solyc10g039220.1.1.1"/>
    <property type="gene ID" value="Solyc10g039220.1"/>
</dbReference>
<evidence type="ECO:0000313" key="1">
    <source>
        <dbReference type="EnsemblPlants" id="Solyc10g039220.1.1.1"/>
    </source>
</evidence>
<keyword evidence="2" id="KW-1185">Reference proteome</keyword>
<reference evidence="1" key="1">
    <citation type="journal article" date="2012" name="Nature">
        <title>The tomato genome sequence provides insights into fleshy fruit evolution.</title>
        <authorList>
            <consortium name="Tomato Genome Consortium"/>
        </authorList>
    </citation>
    <scope>NUCLEOTIDE SEQUENCE [LARGE SCALE GENOMIC DNA]</scope>
    <source>
        <strain evidence="1">cv. Heinz 1706</strain>
    </source>
</reference>